<comment type="caution">
    <text evidence="2">The sequence shown here is derived from an EMBL/GenBank/DDBJ whole genome shotgun (WGS) entry which is preliminary data.</text>
</comment>
<feature type="region of interest" description="Disordered" evidence="1">
    <location>
        <begin position="32"/>
        <end position="67"/>
    </location>
</feature>
<keyword evidence="3" id="KW-1185">Reference proteome</keyword>
<evidence type="ECO:0000313" key="3">
    <source>
        <dbReference type="Proteomes" id="UP000887116"/>
    </source>
</evidence>
<reference evidence="2" key="1">
    <citation type="submission" date="2020-07" db="EMBL/GenBank/DDBJ databases">
        <title>Multicomponent nature underlies the extraordinary mechanical properties of spider dragline silk.</title>
        <authorList>
            <person name="Kono N."/>
            <person name="Nakamura H."/>
            <person name="Mori M."/>
            <person name="Yoshida Y."/>
            <person name="Ohtoshi R."/>
            <person name="Malay A.D."/>
            <person name="Moran D.A.P."/>
            <person name="Tomita M."/>
            <person name="Numata K."/>
            <person name="Arakawa K."/>
        </authorList>
    </citation>
    <scope>NUCLEOTIDE SEQUENCE</scope>
</reference>
<name>A0A8X6L7T2_TRICU</name>
<dbReference type="Proteomes" id="UP000887116">
    <property type="component" value="Unassembled WGS sequence"/>
</dbReference>
<organism evidence="2 3">
    <name type="scientific">Trichonephila clavata</name>
    <name type="common">Joro spider</name>
    <name type="synonym">Nephila clavata</name>
    <dbReference type="NCBI Taxonomy" id="2740835"/>
    <lineage>
        <taxon>Eukaryota</taxon>
        <taxon>Metazoa</taxon>
        <taxon>Ecdysozoa</taxon>
        <taxon>Arthropoda</taxon>
        <taxon>Chelicerata</taxon>
        <taxon>Arachnida</taxon>
        <taxon>Araneae</taxon>
        <taxon>Araneomorphae</taxon>
        <taxon>Entelegynae</taxon>
        <taxon>Araneoidea</taxon>
        <taxon>Nephilidae</taxon>
        <taxon>Trichonephila</taxon>
    </lineage>
</organism>
<protein>
    <submittedName>
        <fullName evidence="2">Uncharacterized protein</fullName>
    </submittedName>
</protein>
<evidence type="ECO:0000313" key="2">
    <source>
        <dbReference type="EMBL" id="GFQ98661.1"/>
    </source>
</evidence>
<gene>
    <name evidence="2" type="ORF">TNCT_49081</name>
</gene>
<evidence type="ECO:0000256" key="1">
    <source>
        <dbReference type="SAM" id="MobiDB-lite"/>
    </source>
</evidence>
<dbReference type="AlphaFoldDB" id="A0A8X6L7T2"/>
<sequence length="67" mass="7569">MRALCTLGDGVIVKNYFLTISLRQNPFRVTPNDFRDANDNASVRSARDRLIGESGSARDPNHRTMNF</sequence>
<accession>A0A8X6L7T2</accession>
<dbReference type="EMBL" id="BMAO01024914">
    <property type="protein sequence ID" value="GFQ98661.1"/>
    <property type="molecule type" value="Genomic_DNA"/>
</dbReference>
<proteinExistence type="predicted"/>